<evidence type="ECO:0000259" key="1">
    <source>
        <dbReference type="Pfam" id="PF01872"/>
    </source>
</evidence>
<feature type="domain" description="Bacterial bifunctional deaminase-reductase C-terminal" evidence="1">
    <location>
        <begin position="2"/>
        <end position="182"/>
    </location>
</feature>
<dbReference type="SUPFAM" id="SSF53597">
    <property type="entry name" value="Dihydrofolate reductase-like"/>
    <property type="match status" value="1"/>
</dbReference>
<dbReference type="GO" id="GO:0008703">
    <property type="term" value="F:5-amino-6-(5-phosphoribosylamino)uracil reductase activity"/>
    <property type="evidence" value="ECO:0007669"/>
    <property type="project" value="InterPro"/>
</dbReference>
<dbReference type="GO" id="GO:0009231">
    <property type="term" value="P:riboflavin biosynthetic process"/>
    <property type="evidence" value="ECO:0007669"/>
    <property type="project" value="InterPro"/>
</dbReference>
<evidence type="ECO:0000313" key="3">
    <source>
        <dbReference type="Proteomes" id="UP000323380"/>
    </source>
</evidence>
<dbReference type="InterPro" id="IPR050765">
    <property type="entry name" value="Riboflavin_Biosynth_HTPR"/>
</dbReference>
<dbReference type="AlphaFoldDB" id="A0A5D0NAS5"/>
<accession>A0A5D0NAS5</accession>
<reference evidence="2 3" key="1">
    <citation type="submission" date="2019-08" db="EMBL/GenBank/DDBJ databases">
        <title>Actinomadura sp. nov. CYP1-5 isolated from mountain soil.</title>
        <authorList>
            <person name="Songsumanus A."/>
            <person name="Kuncharoen N."/>
            <person name="Kudo T."/>
            <person name="Yuki M."/>
            <person name="Igarashi Y."/>
            <person name="Tanasupawat S."/>
        </authorList>
    </citation>
    <scope>NUCLEOTIDE SEQUENCE [LARGE SCALE GENOMIC DNA]</scope>
    <source>
        <strain evidence="2 3">JCM 14158</strain>
    </source>
</reference>
<keyword evidence="3" id="KW-1185">Reference proteome</keyword>
<dbReference type="Proteomes" id="UP000323380">
    <property type="component" value="Unassembled WGS sequence"/>
</dbReference>
<proteinExistence type="predicted"/>
<organism evidence="2 3">
    <name type="scientific">Actinomadura chibensis</name>
    <dbReference type="NCBI Taxonomy" id="392828"/>
    <lineage>
        <taxon>Bacteria</taxon>
        <taxon>Bacillati</taxon>
        <taxon>Actinomycetota</taxon>
        <taxon>Actinomycetes</taxon>
        <taxon>Streptosporangiales</taxon>
        <taxon>Thermomonosporaceae</taxon>
        <taxon>Actinomadura</taxon>
    </lineage>
</organism>
<dbReference type="RefSeq" id="WP_067887082.1">
    <property type="nucleotide sequence ID" value="NZ_VSFG01000010.1"/>
</dbReference>
<protein>
    <submittedName>
        <fullName evidence="2">Deaminase</fullName>
    </submittedName>
</protein>
<dbReference type="PANTHER" id="PTHR38011">
    <property type="entry name" value="DIHYDROFOLATE REDUCTASE FAMILY PROTEIN (AFU_ORTHOLOGUE AFUA_8G06820)"/>
    <property type="match status" value="1"/>
</dbReference>
<evidence type="ECO:0000313" key="2">
    <source>
        <dbReference type="EMBL" id="TYB41550.1"/>
    </source>
</evidence>
<sequence length="192" mass="20936">MRKLIVTNIVSLDGYYEGPGGDIMALPFHEAFDDYNAERLRAADTLLLGRTTYEGFRAYWPPVADDASARPVEREISRLNGAIDKVVVSDTLAADPAAPWRNTEIVRRADAHARIAELKDSPGEEILMFGSRTLWNDLLSAGLVDELHLMIGPALLGGGTPVFGGPSPARLRFLDARALPGDHLLLTRYAPA</sequence>
<dbReference type="Gene3D" id="3.40.430.10">
    <property type="entry name" value="Dihydrofolate Reductase, subunit A"/>
    <property type="match status" value="1"/>
</dbReference>
<dbReference type="Pfam" id="PF01872">
    <property type="entry name" value="RibD_C"/>
    <property type="match status" value="1"/>
</dbReference>
<name>A0A5D0NAS5_9ACTN</name>
<comment type="caution">
    <text evidence="2">The sequence shown here is derived from an EMBL/GenBank/DDBJ whole genome shotgun (WGS) entry which is preliminary data.</text>
</comment>
<dbReference type="InterPro" id="IPR002734">
    <property type="entry name" value="RibDG_C"/>
</dbReference>
<dbReference type="PANTHER" id="PTHR38011:SF11">
    <property type="entry name" value="2,5-DIAMINO-6-RIBOSYLAMINO-4(3H)-PYRIMIDINONE 5'-PHOSPHATE REDUCTASE"/>
    <property type="match status" value="1"/>
</dbReference>
<dbReference type="STRING" id="1220554.GCA_001552135_01588"/>
<dbReference type="InterPro" id="IPR024072">
    <property type="entry name" value="DHFR-like_dom_sf"/>
</dbReference>
<dbReference type="EMBL" id="VSFG01000010">
    <property type="protein sequence ID" value="TYB41550.1"/>
    <property type="molecule type" value="Genomic_DNA"/>
</dbReference>
<gene>
    <name evidence="2" type="ORF">FXF69_36240</name>
</gene>